<protein>
    <recommendedName>
        <fullName evidence="4">F-box domain-containing protein</fullName>
    </recommendedName>
</protein>
<sequence length="443" mass="48426">MPELFQRPTVVCWGPRKPESSLRGNYRGTAPEMLSFLNGAIQNARQMLRKRKRATDEAPALPKDDTTAAAEQNSNRKRQHCVPPEPPPAAAAKVWCCRAHPSCQAGPPSSGEDHEVGCHLARIGSVSLELRAPTALSDLAALPCDVLQSIFQQLLLQDRLALRQSCRALTASIPYGGLRLCFPMSRQQQQTVPSLADRPAICKLTFEQTCSGRIRKRAFKNLLSRLGPAVGRDRRYELQVCVNSVLSASDLAWLESALDCCGLLQHAVSLDLCCIDADFSGALQKVPVLRLTAESLSESTCEALEKGHCRNLESIHLTHLREEEEVQLALMVADRGVLGSLRQLTLEAAGGQGIPLGCRGHHPDLSHLANLSIHPNIALCVNFLRYIASLRAGGLAVCACLQQSLEDWAAQRTGAMFVLWFGAVEDEQHGFLQHGDFVVEIEV</sequence>
<dbReference type="EMBL" id="JALJOT010000001">
    <property type="protein sequence ID" value="KAK9918653.1"/>
    <property type="molecule type" value="Genomic_DNA"/>
</dbReference>
<organism evidence="2 3">
    <name type="scientific">Coccomyxa subellipsoidea</name>
    <dbReference type="NCBI Taxonomy" id="248742"/>
    <lineage>
        <taxon>Eukaryota</taxon>
        <taxon>Viridiplantae</taxon>
        <taxon>Chlorophyta</taxon>
        <taxon>core chlorophytes</taxon>
        <taxon>Trebouxiophyceae</taxon>
        <taxon>Trebouxiophyceae incertae sedis</taxon>
        <taxon>Coccomyxaceae</taxon>
        <taxon>Coccomyxa</taxon>
    </lineage>
</organism>
<evidence type="ECO:0000313" key="3">
    <source>
        <dbReference type="Proteomes" id="UP001491310"/>
    </source>
</evidence>
<evidence type="ECO:0008006" key="4">
    <source>
        <dbReference type="Google" id="ProtNLM"/>
    </source>
</evidence>
<proteinExistence type="predicted"/>
<evidence type="ECO:0000313" key="2">
    <source>
        <dbReference type="EMBL" id="KAK9918653.1"/>
    </source>
</evidence>
<keyword evidence="3" id="KW-1185">Reference proteome</keyword>
<feature type="region of interest" description="Disordered" evidence="1">
    <location>
        <begin position="48"/>
        <end position="86"/>
    </location>
</feature>
<gene>
    <name evidence="2" type="ORF">WJX75_005674</name>
</gene>
<evidence type="ECO:0000256" key="1">
    <source>
        <dbReference type="SAM" id="MobiDB-lite"/>
    </source>
</evidence>
<name>A0ABR2Z3V8_9CHLO</name>
<reference evidence="2 3" key="1">
    <citation type="journal article" date="2024" name="Nat. Commun.">
        <title>Phylogenomics reveals the evolutionary origins of lichenization in chlorophyte algae.</title>
        <authorList>
            <person name="Puginier C."/>
            <person name="Libourel C."/>
            <person name="Otte J."/>
            <person name="Skaloud P."/>
            <person name="Haon M."/>
            <person name="Grisel S."/>
            <person name="Petersen M."/>
            <person name="Berrin J.G."/>
            <person name="Delaux P.M."/>
            <person name="Dal Grande F."/>
            <person name="Keller J."/>
        </authorList>
    </citation>
    <scope>NUCLEOTIDE SEQUENCE [LARGE SCALE GENOMIC DNA]</scope>
    <source>
        <strain evidence="2 3">SAG 216-7</strain>
    </source>
</reference>
<comment type="caution">
    <text evidence="2">The sequence shown here is derived from an EMBL/GenBank/DDBJ whole genome shotgun (WGS) entry which is preliminary data.</text>
</comment>
<dbReference type="Proteomes" id="UP001491310">
    <property type="component" value="Unassembled WGS sequence"/>
</dbReference>
<accession>A0ABR2Z3V8</accession>